<dbReference type="SMART" id="SM00267">
    <property type="entry name" value="GGDEF"/>
    <property type="match status" value="1"/>
</dbReference>
<dbReference type="Gene3D" id="3.30.70.270">
    <property type="match status" value="1"/>
</dbReference>
<feature type="transmembrane region" description="Helical" evidence="1">
    <location>
        <begin position="180"/>
        <end position="198"/>
    </location>
</feature>
<dbReference type="Pfam" id="PF00990">
    <property type="entry name" value="GGDEF"/>
    <property type="match status" value="1"/>
</dbReference>
<dbReference type="GO" id="GO:0052621">
    <property type="term" value="F:diguanylate cyclase activity"/>
    <property type="evidence" value="ECO:0007669"/>
    <property type="project" value="TreeGrafter"/>
</dbReference>
<dbReference type="NCBIfam" id="TIGR00254">
    <property type="entry name" value="GGDEF"/>
    <property type="match status" value="1"/>
</dbReference>
<feature type="transmembrane region" description="Helical" evidence="1">
    <location>
        <begin position="6"/>
        <end position="27"/>
    </location>
</feature>
<dbReference type="SUPFAM" id="SSF55785">
    <property type="entry name" value="PYP-like sensor domain (PAS domain)"/>
    <property type="match status" value="1"/>
</dbReference>
<name>A0A920CXC0_9BACL</name>
<sequence length="515" mass="57968">MESTVTAYIALICVSGVLNFFLFVYAFSRKERFQGATSFMLYTLALTIYCFSYAIGLTSSSMEQIMFWTTIQYIGMPAAASLGLVIVLQFLGKQWNRKQIASLFILPAITLLLVATNDSHHLYYKSIQPHAEYGLPLLDIEIGPWYVVQGIFTFSCMFYAFILLLVRLKHIKSAYRAQHLVLMCGHLVPMATAFLYLIGATPAGIDPVPIVMCISSGLYIWAILSVNMLSLLPIAKETIFDNMSEGVIVLDSQQRLIDFNAAAKKMFPAMQHSMIGLQLDRVWKQLTDMNFPLSPLKEQASFDFSLDNGYGISYFQARTSQLQQGKRASAGSLIMMIDMTELKQLQQELEHQAYYDGLTRIYNRTQFFKISSQLLQQAQAKKQPFSLILFDIDRFKLVNDSYGHDVGDQLLIHVVQCCKHILPEDALLARYGGEEFIVALWEYSSDQVRQLADAARLHIASQPLYVNNLKLNATASFGIAHLQPGNGQTLQALLIEADQALYSAKRNGRNQVAVK</sequence>
<protein>
    <submittedName>
        <fullName evidence="3">GGDEF domain-containing protein</fullName>
    </submittedName>
</protein>
<dbReference type="GO" id="GO:0043709">
    <property type="term" value="P:cell adhesion involved in single-species biofilm formation"/>
    <property type="evidence" value="ECO:0007669"/>
    <property type="project" value="TreeGrafter"/>
</dbReference>
<evidence type="ECO:0000256" key="1">
    <source>
        <dbReference type="SAM" id="Phobius"/>
    </source>
</evidence>
<reference evidence="3" key="1">
    <citation type="submission" date="2021-03" db="EMBL/GenBank/DDBJ databases">
        <title>Antimicrobial resistance genes in bacteria isolated from Japanese honey, and their potential for conferring macrolide and lincosamide resistance in the American foulbrood pathogen Paenibacillus larvae.</title>
        <authorList>
            <person name="Okamoto M."/>
            <person name="Kumagai M."/>
            <person name="Kanamori H."/>
            <person name="Takamatsu D."/>
        </authorList>
    </citation>
    <scope>NUCLEOTIDE SEQUENCE</scope>
    <source>
        <strain evidence="3">J40TS1</strain>
    </source>
</reference>
<dbReference type="PANTHER" id="PTHR45138:SF9">
    <property type="entry name" value="DIGUANYLATE CYCLASE DGCM-RELATED"/>
    <property type="match status" value="1"/>
</dbReference>
<dbReference type="InterPro" id="IPR031621">
    <property type="entry name" value="HisKA_7TM"/>
</dbReference>
<dbReference type="InterPro" id="IPR035965">
    <property type="entry name" value="PAS-like_dom_sf"/>
</dbReference>
<feature type="transmembrane region" description="Helical" evidence="1">
    <location>
        <begin position="65"/>
        <end position="88"/>
    </location>
</feature>
<dbReference type="EMBL" id="BOSE01000004">
    <property type="protein sequence ID" value="GIP16761.1"/>
    <property type="molecule type" value="Genomic_DNA"/>
</dbReference>
<dbReference type="FunFam" id="3.30.70.270:FF:000001">
    <property type="entry name" value="Diguanylate cyclase domain protein"/>
    <property type="match status" value="1"/>
</dbReference>
<feature type="transmembrane region" description="Helical" evidence="1">
    <location>
        <begin position="39"/>
        <end position="59"/>
    </location>
</feature>
<dbReference type="Proteomes" id="UP000683139">
    <property type="component" value="Unassembled WGS sequence"/>
</dbReference>
<feature type="transmembrane region" description="Helical" evidence="1">
    <location>
        <begin position="218"/>
        <end position="235"/>
    </location>
</feature>
<dbReference type="Pfam" id="PF16927">
    <property type="entry name" value="HisKA_7TM"/>
    <property type="match status" value="1"/>
</dbReference>
<feature type="transmembrane region" description="Helical" evidence="1">
    <location>
        <begin position="100"/>
        <end position="116"/>
    </location>
</feature>
<dbReference type="GO" id="GO:1902201">
    <property type="term" value="P:negative regulation of bacterial-type flagellum-dependent cell motility"/>
    <property type="evidence" value="ECO:0007669"/>
    <property type="project" value="TreeGrafter"/>
</dbReference>
<feature type="domain" description="GGDEF" evidence="2">
    <location>
        <begin position="383"/>
        <end position="515"/>
    </location>
</feature>
<feature type="transmembrane region" description="Helical" evidence="1">
    <location>
        <begin position="145"/>
        <end position="168"/>
    </location>
</feature>
<organism evidence="3 4">
    <name type="scientific">Paenibacillus montaniterrae</name>
    <dbReference type="NCBI Taxonomy" id="429341"/>
    <lineage>
        <taxon>Bacteria</taxon>
        <taxon>Bacillati</taxon>
        <taxon>Bacillota</taxon>
        <taxon>Bacilli</taxon>
        <taxon>Bacillales</taxon>
        <taxon>Paenibacillaceae</taxon>
        <taxon>Paenibacillus</taxon>
    </lineage>
</organism>
<dbReference type="InterPro" id="IPR029787">
    <property type="entry name" value="Nucleotide_cyclase"/>
</dbReference>
<evidence type="ECO:0000313" key="3">
    <source>
        <dbReference type="EMBL" id="GIP16761.1"/>
    </source>
</evidence>
<dbReference type="Pfam" id="PF13188">
    <property type="entry name" value="PAS_8"/>
    <property type="match status" value="1"/>
</dbReference>
<keyword evidence="1" id="KW-0472">Membrane</keyword>
<dbReference type="AlphaFoldDB" id="A0A920CXC0"/>
<keyword evidence="4" id="KW-1185">Reference proteome</keyword>
<dbReference type="Gene3D" id="3.30.450.20">
    <property type="entry name" value="PAS domain"/>
    <property type="match status" value="1"/>
</dbReference>
<dbReference type="InterPro" id="IPR000014">
    <property type="entry name" value="PAS"/>
</dbReference>
<evidence type="ECO:0000313" key="4">
    <source>
        <dbReference type="Proteomes" id="UP000683139"/>
    </source>
</evidence>
<dbReference type="PROSITE" id="PS50887">
    <property type="entry name" value="GGDEF"/>
    <property type="match status" value="1"/>
</dbReference>
<keyword evidence="1" id="KW-0812">Transmembrane</keyword>
<comment type="caution">
    <text evidence="3">The sequence shown here is derived from an EMBL/GenBank/DDBJ whole genome shotgun (WGS) entry which is preliminary data.</text>
</comment>
<dbReference type="CDD" id="cd01949">
    <property type="entry name" value="GGDEF"/>
    <property type="match status" value="1"/>
</dbReference>
<dbReference type="SUPFAM" id="SSF55073">
    <property type="entry name" value="Nucleotide cyclase"/>
    <property type="match status" value="1"/>
</dbReference>
<proteinExistence type="predicted"/>
<accession>A0A920CXC0</accession>
<dbReference type="InterPro" id="IPR000160">
    <property type="entry name" value="GGDEF_dom"/>
</dbReference>
<dbReference type="GO" id="GO:0005886">
    <property type="term" value="C:plasma membrane"/>
    <property type="evidence" value="ECO:0007669"/>
    <property type="project" value="TreeGrafter"/>
</dbReference>
<dbReference type="InterPro" id="IPR043128">
    <property type="entry name" value="Rev_trsase/Diguanyl_cyclase"/>
</dbReference>
<evidence type="ECO:0000259" key="2">
    <source>
        <dbReference type="PROSITE" id="PS50887"/>
    </source>
</evidence>
<dbReference type="PANTHER" id="PTHR45138">
    <property type="entry name" value="REGULATORY COMPONENTS OF SENSORY TRANSDUCTION SYSTEM"/>
    <property type="match status" value="1"/>
</dbReference>
<dbReference type="RefSeq" id="WP_213515337.1">
    <property type="nucleotide sequence ID" value="NZ_BOSE01000004.1"/>
</dbReference>
<keyword evidence="1" id="KW-1133">Transmembrane helix</keyword>
<dbReference type="InterPro" id="IPR050469">
    <property type="entry name" value="Diguanylate_Cyclase"/>
</dbReference>
<gene>
    <name evidence="3" type="ORF">J40TS1_24030</name>
</gene>